<dbReference type="GeneID" id="32471717"/>
<name>A0A061A4X3_9ACTN</name>
<reference evidence="2" key="1">
    <citation type="submission" date="2014-05" db="EMBL/GenBank/DDBJ databases">
        <authorList>
            <person name="Horn Fabian"/>
        </authorList>
    </citation>
    <scope>NUCLEOTIDE SEQUENCE</scope>
</reference>
<dbReference type="AlphaFoldDB" id="A0A061A4X3"/>
<reference evidence="3 4" key="2">
    <citation type="submission" date="2021-03" db="EMBL/GenBank/DDBJ databases">
        <title>Genomic Encyclopedia of Type Strains, Phase IV (KMG-IV): sequencing the most valuable type-strain genomes for metagenomic binning, comparative biology and taxonomic classification.</title>
        <authorList>
            <person name="Goeker M."/>
        </authorList>
    </citation>
    <scope>NUCLEOTIDE SEQUENCE [LARGE SCALE GENOMIC DNA]</scope>
    <source>
        <strain evidence="3 4">DSM 41954</strain>
    </source>
</reference>
<feature type="transmembrane region" description="Helical" evidence="1">
    <location>
        <begin position="12"/>
        <end position="39"/>
    </location>
</feature>
<dbReference type="RefSeq" id="WP_020872298.1">
    <property type="nucleotide sequence ID" value="NZ_BAABDR010000060.1"/>
</dbReference>
<evidence type="ECO:0000313" key="3">
    <source>
        <dbReference type="EMBL" id="MBP2059060.1"/>
    </source>
</evidence>
<sequence length="63" mass="6561">MSMAVVGMIAGMALAFAGYFGGFGAFLLVAALGAVGFIVGRFLDGDLEPGDFFRSRGRDGRPR</sequence>
<keyword evidence="1" id="KW-0812">Transmembrane</keyword>
<dbReference type="EMBL" id="JAGGLR010000001">
    <property type="protein sequence ID" value="MBP2059060.1"/>
    <property type="molecule type" value="Genomic_DNA"/>
</dbReference>
<accession>A0A061A4X3</accession>
<dbReference type="Proteomes" id="UP000756710">
    <property type="component" value="Unassembled WGS sequence"/>
</dbReference>
<dbReference type="HOGENOM" id="CLU_196127_0_0_11"/>
<keyword evidence="4" id="KW-1185">Reference proteome</keyword>
<dbReference type="EMBL" id="LK022848">
    <property type="protein sequence ID" value="CDR11957.1"/>
    <property type="molecule type" value="Genomic_DNA"/>
</dbReference>
<evidence type="ECO:0000256" key="1">
    <source>
        <dbReference type="SAM" id="Phobius"/>
    </source>
</evidence>
<gene>
    <name evidence="3" type="ORF">J2Z30_000056</name>
    <name evidence="2" type="ORF">SIRAN7484</name>
</gene>
<evidence type="ECO:0000313" key="4">
    <source>
        <dbReference type="Proteomes" id="UP000756710"/>
    </source>
</evidence>
<keyword evidence="1" id="KW-0472">Membrane</keyword>
<keyword evidence="1" id="KW-1133">Transmembrane helix</keyword>
<organism evidence="2">
    <name type="scientific">Streptomyces iranensis</name>
    <dbReference type="NCBI Taxonomy" id="576784"/>
    <lineage>
        <taxon>Bacteria</taxon>
        <taxon>Bacillati</taxon>
        <taxon>Actinomycetota</taxon>
        <taxon>Actinomycetes</taxon>
        <taxon>Kitasatosporales</taxon>
        <taxon>Streptomycetaceae</taxon>
        <taxon>Streptomyces</taxon>
        <taxon>Streptomyces violaceusniger group</taxon>
    </lineage>
</organism>
<proteinExistence type="predicted"/>
<evidence type="ECO:0000313" key="2">
    <source>
        <dbReference type="EMBL" id="CDR11957.1"/>
    </source>
</evidence>
<protein>
    <submittedName>
        <fullName evidence="3">Uncharacterized membrane protein YjjP (DUF1212 family)</fullName>
    </submittedName>
</protein>